<evidence type="ECO:0000313" key="2">
    <source>
        <dbReference type="Proteomes" id="UP000663419"/>
    </source>
</evidence>
<name>A0A8A1LCB5_AJEC8</name>
<dbReference type="AlphaFoldDB" id="A0A8A1LCB5"/>
<gene>
    <name evidence="1" type="ORF">I7I53_06517</name>
</gene>
<protein>
    <submittedName>
        <fullName evidence="1">Uncharacterized protein</fullName>
    </submittedName>
</protein>
<dbReference type="VEuPathDB" id="FungiDB:I7I53_06517"/>
<proteinExistence type="predicted"/>
<dbReference type="Proteomes" id="UP000663419">
    <property type="component" value="Chromosome 2"/>
</dbReference>
<reference evidence="1" key="1">
    <citation type="submission" date="2021-01" db="EMBL/GenBank/DDBJ databases">
        <title>Chromosome-level genome assembly of a human fungal pathogen reveals clustering of transcriptionally co-regulated genes.</title>
        <authorList>
            <person name="Voorhies M."/>
            <person name="Cohen S."/>
            <person name="Shea T.P."/>
            <person name="Petrus S."/>
            <person name="Munoz J.F."/>
            <person name="Poplawski S."/>
            <person name="Goldman W.E."/>
            <person name="Michael T."/>
            <person name="Cuomo C.A."/>
            <person name="Sil A."/>
            <person name="Beyhan S."/>
        </authorList>
    </citation>
    <scope>NUCLEOTIDE SEQUENCE</scope>
    <source>
        <strain evidence="1">H88</strain>
    </source>
</reference>
<evidence type="ECO:0000313" key="1">
    <source>
        <dbReference type="EMBL" id="QSS51250.1"/>
    </source>
</evidence>
<organism evidence="1 2">
    <name type="scientific">Ajellomyces capsulatus (strain H88)</name>
    <name type="common">Darling's disease fungus</name>
    <name type="synonym">Histoplasma capsulatum</name>
    <dbReference type="NCBI Taxonomy" id="544711"/>
    <lineage>
        <taxon>Eukaryota</taxon>
        <taxon>Fungi</taxon>
        <taxon>Dikarya</taxon>
        <taxon>Ascomycota</taxon>
        <taxon>Pezizomycotina</taxon>
        <taxon>Eurotiomycetes</taxon>
        <taxon>Eurotiomycetidae</taxon>
        <taxon>Onygenales</taxon>
        <taxon>Ajellomycetaceae</taxon>
        <taxon>Histoplasma</taxon>
    </lineage>
</organism>
<accession>A0A8A1LCB5</accession>
<dbReference type="EMBL" id="CP069103">
    <property type="protein sequence ID" value="QSS51250.1"/>
    <property type="molecule type" value="Genomic_DNA"/>
</dbReference>
<sequence>MGWRGSTRSDHRTRSGSLISLVLMRCSICQPRFNSATCSRPVSVLRVGRSKTENRTEAEVILFI</sequence>